<dbReference type="RefSeq" id="WP_261692935.1">
    <property type="nucleotide sequence ID" value="NZ_CP104694.1"/>
</dbReference>
<protein>
    <submittedName>
        <fullName evidence="1">Uncharacterized protein</fullName>
    </submittedName>
</protein>
<sequence length="178" mass="20317">MEAFFLWDMGHETFQETLIDQLFARYGMTDETRELLACRVCADGQAIVRQVAAALDNHGFDSLDLDWFATRCIALLRRHDDSTGEADLDDDDDDYSHSEIALQEFALTYAGGDVSKYDRVWDAFIRAGSSVRAGRFNGKWSRNNRAHRTKRDTRHWDAEFVASSVEHINREGPLLPLA</sequence>
<name>A0ABY6B7S3_9GAMM</name>
<reference evidence="1" key="1">
    <citation type="submission" date="2022-09" db="EMBL/GenBank/DDBJ databases">
        <title>Tahibacter sp. nov., isolated from a fresh water.</title>
        <authorList>
            <person name="Baek J.H."/>
            <person name="Lee J.K."/>
            <person name="Kim J.M."/>
            <person name="Jeon C.O."/>
        </authorList>
    </citation>
    <scope>NUCLEOTIDE SEQUENCE</scope>
    <source>
        <strain evidence="1">W38</strain>
    </source>
</reference>
<proteinExistence type="predicted"/>
<keyword evidence="2" id="KW-1185">Reference proteome</keyword>
<evidence type="ECO:0000313" key="2">
    <source>
        <dbReference type="Proteomes" id="UP001064632"/>
    </source>
</evidence>
<dbReference type="Proteomes" id="UP001064632">
    <property type="component" value="Chromosome"/>
</dbReference>
<organism evidence="1 2">
    <name type="scientific">Tahibacter amnicola</name>
    <dbReference type="NCBI Taxonomy" id="2976241"/>
    <lineage>
        <taxon>Bacteria</taxon>
        <taxon>Pseudomonadati</taxon>
        <taxon>Pseudomonadota</taxon>
        <taxon>Gammaproteobacteria</taxon>
        <taxon>Lysobacterales</taxon>
        <taxon>Rhodanobacteraceae</taxon>
        <taxon>Tahibacter</taxon>
    </lineage>
</organism>
<evidence type="ECO:0000313" key="1">
    <source>
        <dbReference type="EMBL" id="UXI65940.1"/>
    </source>
</evidence>
<accession>A0ABY6B7S3</accession>
<gene>
    <name evidence="1" type="ORF">N4264_14370</name>
</gene>
<dbReference type="EMBL" id="CP104694">
    <property type="protein sequence ID" value="UXI65940.1"/>
    <property type="molecule type" value="Genomic_DNA"/>
</dbReference>